<name>A0ABD6EGV7_9BILA</name>
<reference evidence="2 3" key="1">
    <citation type="submission" date="2024-08" db="EMBL/GenBank/DDBJ databases">
        <title>Gnathostoma spinigerum genome.</title>
        <authorList>
            <person name="Gonzalez-Bertolin B."/>
            <person name="Monzon S."/>
            <person name="Zaballos A."/>
            <person name="Jimenez P."/>
            <person name="Dekumyoy P."/>
            <person name="Varona S."/>
            <person name="Cuesta I."/>
            <person name="Sumanam S."/>
            <person name="Adisakwattana P."/>
            <person name="Gasser R.B."/>
            <person name="Hernandez-Gonzalez A."/>
            <person name="Young N.D."/>
            <person name="Perteguer M.J."/>
        </authorList>
    </citation>
    <scope>NUCLEOTIDE SEQUENCE [LARGE SCALE GENOMIC DNA]</scope>
    <source>
        <strain evidence="2">AL3</strain>
        <tissue evidence="2">Liver</tissue>
    </source>
</reference>
<evidence type="ECO:0000313" key="2">
    <source>
        <dbReference type="EMBL" id="MFH4977379.1"/>
    </source>
</evidence>
<protein>
    <submittedName>
        <fullName evidence="2">Uncharacterized protein</fullName>
    </submittedName>
</protein>
<dbReference type="Proteomes" id="UP001608902">
    <property type="component" value="Unassembled WGS sequence"/>
</dbReference>
<evidence type="ECO:0000313" key="3">
    <source>
        <dbReference type="Proteomes" id="UP001608902"/>
    </source>
</evidence>
<sequence>MEDGEKFDYKLRLRRRLPKTELLEPATSKKNIGHEKVIIVSAEQTIGLASILRSENRNGKCEKLEEADGKHVRFSDHDTIVHDITPRSEKVPGVIAMPSSPEEDEQENVEHRKRTSKKRKKKREKRRNSFSCGKQKRIRLRPDVFEEHAKANFVYGIEPIPALSAMLNLTCSLDEGSSDVDDFLGCTDNENYSVGSGSPQKIFEVRTQIRTKLDLCVDRANLVNRSSNSFEKENIALSVHDSSHIRQNESGEVYSNDDDMLMERKQRRRSRCFRFAFANV</sequence>
<organism evidence="2 3">
    <name type="scientific">Gnathostoma spinigerum</name>
    <dbReference type="NCBI Taxonomy" id="75299"/>
    <lineage>
        <taxon>Eukaryota</taxon>
        <taxon>Metazoa</taxon>
        <taxon>Ecdysozoa</taxon>
        <taxon>Nematoda</taxon>
        <taxon>Chromadorea</taxon>
        <taxon>Rhabditida</taxon>
        <taxon>Spirurina</taxon>
        <taxon>Gnathostomatomorpha</taxon>
        <taxon>Gnathostomatoidea</taxon>
        <taxon>Gnathostomatidae</taxon>
        <taxon>Gnathostoma</taxon>
    </lineage>
</organism>
<comment type="caution">
    <text evidence="2">The sequence shown here is derived from an EMBL/GenBank/DDBJ whole genome shotgun (WGS) entry which is preliminary data.</text>
</comment>
<gene>
    <name evidence="2" type="ORF">AB6A40_004088</name>
</gene>
<feature type="region of interest" description="Disordered" evidence="1">
    <location>
        <begin position="85"/>
        <end position="132"/>
    </location>
</feature>
<feature type="compositionally biased region" description="Basic residues" evidence="1">
    <location>
        <begin position="111"/>
        <end position="132"/>
    </location>
</feature>
<keyword evidence="3" id="KW-1185">Reference proteome</keyword>
<proteinExistence type="predicted"/>
<evidence type="ECO:0000256" key="1">
    <source>
        <dbReference type="SAM" id="MobiDB-lite"/>
    </source>
</evidence>
<accession>A0ABD6EGV7</accession>
<dbReference type="EMBL" id="JBGFUD010002259">
    <property type="protein sequence ID" value="MFH4977379.1"/>
    <property type="molecule type" value="Genomic_DNA"/>
</dbReference>
<dbReference type="AlphaFoldDB" id="A0ABD6EGV7"/>